<evidence type="ECO:0000256" key="3">
    <source>
        <dbReference type="ARBA" id="ARBA00023125"/>
    </source>
</evidence>
<evidence type="ECO:0000313" key="6">
    <source>
        <dbReference type="EMBL" id="MBF9003115.1"/>
    </source>
</evidence>
<keyword evidence="3" id="KW-0238">DNA-binding</keyword>
<evidence type="ECO:0000313" key="7">
    <source>
        <dbReference type="Proteomes" id="UP000597206"/>
    </source>
</evidence>
<dbReference type="InterPro" id="IPR005119">
    <property type="entry name" value="LysR_subst-bd"/>
</dbReference>
<organism evidence="6 7">
    <name type="scientific">Vibrio nitrifigilis</name>
    <dbReference type="NCBI Taxonomy" id="2789781"/>
    <lineage>
        <taxon>Bacteria</taxon>
        <taxon>Pseudomonadati</taxon>
        <taxon>Pseudomonadota</taxon>
        <taxon>Gammaproteobacteria</taxon>
        <taxon>Vibrionales</taxon>
        <taxon>Vibrionaceae</taxon>
        <taxon>Vibrio</taxon>
    </lineage>
</organism>
<dbReference type="PANTHER" id="PTHR30126">
    <property type="entry name" value="HTH-TYPE TRANSCRIPTIONAL REGULATOR"/>
    <property type="match status" value="1"/>
</dbReference>
<dbReference type="EMBL" id="JADPMR010000004">
    <property type="protein sequence ID" value="MBF9003115.1"/>
    <property type="molecule type" value="Genomic_DNA"/>
</dbReference>
<protein>
    <submittedName>
        <fullName evidence="6">LysR family transcriptional regulator</fullName>
    </submittedName>
</protein>
<accession>A0ABS0GLE1</accession>
<comment type="similarity">
    <text evidence="1">Belongs to the LysR transcriptional regulatory family.</text>
</comment>
<reference evidence="6 7" key="1">
    <citation type="submission" date="2020-11" db="EMBL/GenBank/DDBJ databases">
        <title>Vibrio nitrifigilis sp. nov., a marine nitrogen-fixing bacterium isolated from the lagoon sediment of an islet inside an atoll.</title>
        <authorList>
            <person name="Wang L.-T."/>
            <person name="Shieh W.Y."/>
        </authorList>
    </citation>
    <scope>NUCLEOTIDE SEQUENCE [LARGE SCALE GENOMIC DNA]</scope>
    <source>
        <strain evidence="6 7">NFV-1</strain>
    </source>
</reference>
<dbReference type="Proteomes" id="UP000597206">
    <property type="component" value="Unassembled WGS sequence"/>
</dbReference>
<dbReference type="SUPFAM" id="SSF53850">
    <property type="entry name" value="Periplasmic binding protein-like II"/>
    <property type="match status" value="1"/>
</dbReference>
<proteinExistence type="inferred from homology"/>
<dbReference type="SUPFAM" id="SSF46785">
    <property type="entry name" value="Winged helix' DNA-binding domain"/>
    <property type="match status" value="1"/>
</dbReference>
<evidence type="ECO:0000256" key="4">
    <source>
        <dbReference type="ARBA" id="ARBA00023163"/>
    </source>
</evidence>
<dbReference type="Pfam" id="PF00126">
    <property type="entry name" value="HTH_1"/>
    <property type="match status" value="1"/>
</dbReference>
<evidence type="ECO:0000256" key="2">
    <source>
        <dbReference type="ARBA" id="ARBA00023015"/>
    </source>
</evidence>
<evidence type="ECO:0000259" key="5">
    <source>
        <dbReference type="PROSITE" id="PS50931"/>
    </source>
</evidence>
<evidence type="ECO:0000256" key="1">
    <source>
        <dbReference type="ARBA" id="ARBA00009437"/>
    </source>
</evidence>
<dbReference type="CDD" id="cd05466">
    <property type="entry name" value="PBP2_LTTR_substrate"/>
    <property type="match status" value="1"/>
</dbReference>
<keyword evidence="7" id="KW-1185">Reference proteome</keyword>
<dbReference type="InterPro" id="IPR000847">
    <property type="entry name" value="LysR_HTH_N"/>
</dbReference>
<dbReference type="PRINTS" id="PR00039">
    <property type="entry name" value="HTHLYSR"/>
</dbReference>
<dbReference type="PROSITE" id="PS50931">
    <property type="entry name" value="HTH_LYSR"/>
    <property type="match status" value="1"/>
</dbReference>
<gene>
    <name evidence="6" type="ORF">I1A42_21800</name>
</gene>
<dbReference type="InterPro" id="IPR036388">
    <property type="entry name" value="WH-like_DNA-bd_sf"/>
</dbReference>
<dbReference type="Pfam" id="PF03466">
    <property type="entry name" value="LysR_substrate"/>
    <property type="match status" value="1"/>
</dbReference>
<dbReference type="InterPro" id="IPR036390">
    <property type="entry name" value="WH_DNA-bd_sf"/>
</dbReference>
<dbReference type="RefSeq" id="WP_196125002.1">
    <property type="nucleotide sequence ID" value="NZ_JADPMR010000004.1"/>
</dbReference>
<dbReference type="Gene3D" id="3.40.190.290">
    <property type="match status" value="1"/>
</dbReference>
<name>A0ABS0GLE1_9VIBR</name>
<feature type="domain" description="HTH lysR-type" evidence="5">
    <location>
        <begin position="2"/>
        <end position="59"/>
    </location>
</feature>
<sequence length="294" mass="32642">MLSLEQVKMLVLSAELGSFSACARRMGKVQSAVSHGISSLEIDLGVELFDRSSRSPKLTAAGERLLRSAKTLLSQSDELERIADAIQRKEEGVLTIAIDDGLFIPEMSNLLPQLANKFPFLQLDLLTLASTDISHEVANGDVDLGIMFSEIEELKQVDFCYVGSVDYIAVCHPDFALASHPVISASDLVPYRQVAIRGRLKQESQSLISMSPKVWWCSSHHSALQLVQQKVGWAYLPEFLVETLIASGELHHLQVAFDYKPWSVPIDLVFKKGGPHGPAYQWLFDEIKAMYAKQ</sequence>
<keyword evidence="4" id="KW-0804">Transcription</keyword>
<dbReference type="PANTHER" id="PTHR30126:SF91">
    <property type="entry name" value="LYSR FAMILY TRANSCRIPTIONAL REGULATOR"/>
    <property type="match status" value="1"/>
</dbReference>
<keyword evidence="2" id="KW-0805">Transcription regulation</keyword>
<dbReference type="Gene3D" id="1.10.10.10">
    <property type="entry name" value="Winged helix-like DNA-binding domain superfamily/Winged helix DNA-binding domain"/>
    <property type="match status" value="1"/>
</dbReference>
<comment type="caution">
    <text evidence="6">The sequence shown here is derived from an EMBL/GenBank/DDBJ whole genome shotgun (WGS) entry which is preliminary data.</text>
</comment>